<evidence type="ECO:0000256" key="5">
    <source>
        <dbReference type="ARBA" id="ARBA00023136"/>
    </source>
</evidence>
<evidence type="ECO:0000256" key="6">
    <source>
        <dbReference type="ARBA" id="ARBA00023170"/>
    </source>
</evidence>
<evidence type="ECO:0000256" key="1">
    <source>
        <dbReference type="ARBA" id="ARBA00004141"/>
    </source>
</evidence>
<dbReference type="PANTHER" id="PTHR23112:SF0">
    <property type="entry name" value="TRANSMEMBRANE PROTEIN 116"/>
    <property type="match status" value="1"/>
</dbReference>
<feature type="transmembrane region" description="Helical" evidence="9">
    <location>
        <begin position="243"/>
        <end position="265"/>
    </location>
</feature>
<keyword evidence="2 9" id="KW-0812">Transmembrane</keyword>
<keyword evidence="12" id="KW-1185">Reference proteome</keyword>
<dbReference type="EMBL" id="CP031034">
    <property type="protein sequence ID" value="QDZ17997.1"/>
    <property type="molecule type" value="Genomic_DNA"/>
</dbReference>
<dbReference type="PANTHER" id="PTHR23112">
    <property type="entry name" value="G PROTEIN-COUPLED RECEPTOR 157-RELATED"/>
    <property type="match status" value="1"/>
</dbReference>
<dbReference type="InterPro" id="IPR017981">
    <property type="entry name" value="GPCR_2-like_7TM"/>
</dbReference>
<keyword evidence="3 9" id="KW-1133">Transmembrane helix</keyword>
<evidence type="ECO:0000256" key="4">
    <source>
        <dbReference type="ARBA" id="ARBA00023040"/>
    </source>
</evidence>
<sequence>MGASELGTSDQHTLTVVNQVFSGFSVCGSALIICSYVLFPSLRKFSYKLVLMLSISDFGNQGCSFLGNPNHEQALCAIQAVGIQFWSVASFLWTGAIAYVLRSTVIDKRTDIEGTYRKMHVFIWALSFGAAVIPSWAYAPTGAWCWIEGEDIGGKIMRFIFYYAPLWFVIGYNVFAYVSVIRYLRRVQLLANSINTNADSQPRFEMKAISRLGWYPCILIFCHTFATINRIQNWVSPHNPSFVLFLLHTCTQSLTGFLNCVAYGLNHAVRSAWFERFPFLKKLAVCGKGRENKFHKFENEMSVRGEDNGKDVPLDSPVDNGNGEGDGPDNKL</sequence>
<dbReference type="STRING" id="1764295.A0A5B8MC35"/>
<feature type="transmembrane region" description="Helical" evidence="9">
    <location>
        <begin position="79"/>
        <end position="101"/>
    </location>
</feature>
<evidence type="ECO:0000256" key="7">
    <source>
        <dbReference type="ARBA" id="ARBA00023224"/>
    </source>
</evidence>
<evidence type="ECO:0000256" key="8">
    <source>
        <dbReference type="SAM" id="MobiDB-lite"/>
    </source>
</evidence>
<feature type="transmembrane region" description="Helical" evidence="9">
    <location>
        <begin position="159"/>
        <end position="180"/>
    </location>
</feature>
<dbReference type="Proteomes" id="UP000316726">
    <property type="component" value="Chromosome 1"/>
</dbReference>
<dbReference type="PROSITE" id="PS50261">
    <property type="entry name" value="G_PROTEIN_RECEP_F2_4"/>
    <property type="match status" value="1"/>
</dbReference>
<dbReference type="PRINTS" id="PR02000">
    <property type="entry name" value="GCR1PLANT"/>
</dbReference>
<dbReference type="GO" id="GO:0005886">
    <property type="term" value="C:plasma membrane"/>
    <property type="evidence" value="ECO:0007669"/>
    <property type="project" value="TreeGrafter"/>
</dbReference>
<evidence type="ECO:0000313" key="11">
    <source>
        <dbReference type="EMBL" id="QDZ17997.1"/>
    </source>
</evidence>
<dbReference type="GO" id="GO:0007166">
    <property type="term" value="P:cell surface receptor signaling pathway"/>
    <property type="evidence" value="ECO:0007669"/>
    <property type="project" value="InterPro"/>
</dbReference>
<evidence type="ECO:0000313" key="12">
    <source>
        <dbReference type="Proteomes" id="UP000316726"/>
    </source>
</evidence>
<dbReference type="InterPro" id="IPR022343">
    <property type="entry name" value="GCR1-cAMP_receptor"/>
</dbReference>
<name>A0A5B8MC35_9CHLO</name>
<feature type="region of interest" description="Disordered" evidence="8">
    <location>
        <begin position="300"/>
        <end position="332"/>
    </location>
</feature>
<evidence type="ECO:0000256" key="2">
    <source>
        <dbReference type="ARBA" id="ARBA00022692"/>
    </source>
</evidence>
<evidence type="ECO:0000256" key="9">
    <source>
        <dbReference type="SAM" id="Phobius"/>
    </source>
</evidence>
<feature type="transmembrane region" description="Helical" evidence="9">
    <location>
        <begin position="20"/>
        <end position="39"/>
    </location>
</feature>
<dbReference type="SUPFAM" id="SSF81321">
    <property type="entry name" value="Family A G protein-coupled receptor-like"/>
    <property type="match status" value="1"/>
</dbReference>
<dbReference type="PRINTS" id="PR02001">
    <property type="entry name" value="GCR1CAMPR"/>
</dbReference>
<dbReference type="GO" id="GO:0007189">
    <property type="term" value="P:adenylate cyclase-activating G protein-coupled receptor signaling pathway"/>
    <property type="evidence" value="ECO:0007669"/>
    <property type="project" value="TreeGrafter"/>
</dbReference>
<proteinExistence type="predicted"/>
<evidence type="ECO:0000256" key="3">
    <source>
        <dbReference type="ARBA" id="ARBA00022989"/>
    </source>
</evidence>
<comment type="subcellular location">
    <subcellularLocation>
        <location evidence="1">Membrane</location>
        <topology evidence="1">Multi-pass membrane protein</topology>
    </subcellularLocation>
</comment>
<dbReference type="InterPro" id="IPR022340">
    <property type="entry name" value="GPCR_GCR1_put"/>
</dbReference>
<keyword evidence="7" id="KW-0807">Transducer</keyword>
<dbReference type="GO" id="GO:0004930">
    <property type="term" value="F:G protein-coupled receptor activity"/>
    <property type="evidence" value="ECO:0007669"/>
    <property type="project" value="UniProtKB-KW"/>
</dbReference>
<evidence type="ECO:0000259" key="10">
    <source>
        <dbReference type="PROSITE" id="PS50261"/>
    </source>
</evidence>
<feature type="domain" description="G-protein coupled receptors family 2 profile 2" evidence="10">
    <location>
        <begin position="14"/>
        <end position="267"/>
    </location>
</feature>
<dbReference type="OrthoDB" id="100006at2759"/>
<keyword evidence="4" id="KW-0297">G-protein coupled receptor</keyword>
<keyword evidence="6 11" id="KW-0675">Receptor</keyword>
<dbReference type="AlphaFoldDB" id="A0A5B8MC35"/>
<feature type="compositionally biased region" description="Basic and acidic residues" evidence="8">
    <location>
        <begin position="300"/>
        <end position="313"/>
    </location>
</feature>
<reference evidence="11 12" key="1">
    <citation type="submission" date="2018-07" db="EMBL/GenBank/DDBJ databases">
        <title>The complete nuclear genome of the prasinophyte Chloropicon primus (CCMP1205).</title>
        <authorList>
            <person name="Pombert J.-F."/>
            <person name="Otis C."/>
            <person name="Turmel M."/>
            <person name="Lemieux C."/>
        </authorList>
    </citation>
    <scope>NUCLEOTIDE SEQUENCE [LARGE SCALE GENOMIC DNA]</scope>
    <source>
        <strain evidence="11 12">CCMP1205</strain>
    </source>
</reference>
<protein>
    <submittedName>
        <fullName evidence="11">G-protein coupled receptor</fullName>
    </submittedName>
</protein>
<accession>A0A5B8MC35</accession>
<gene>
    <name evidence="11" type="ORF">A3770_01p05150</name>
</gene>
<dbReference type="Pfam" id="PF05462">
    <property type="entry name" value="Dicty_CAR"/>
    <property type="match status" value="1"/>
</dbReference>
<organism evidence="11 12">
    <name type="scientific">Chloropicon primus</name>
    <dbReference type="NCBI Taxonomy" id="1764295"/>
    <lineage>
        <taxon>Eukaryota</taxon>
        <taxon>Viridiplantae</taxon>
        <taxon>Chlorophyta</taxon>
        <taxon>Chloropicophyceae</taxon>
        <taxon>Chloropicales</taxon>
        <taxon>Chloropicaceae</taxon>
        <taxon>Chloropicon</taxon>
    </lineage>
</organism>
<dbReference type="Gene3D" id="1.20.1070.10">
    <property type="entry name" value="Rhodopsin 7-helix transmembrane proteins"/>
    <property type="match status" value="1"/>
</dbReference>
<feature type="transmembrane region" description="Helical" evidence="9">
    <location>
        <begin position="121"/>
        <end position="139"/>
    </location>
</feature>
<feature type="transmembrane region" description="Helical" evidence="9">
    <location>
        <begin position="212"/>
        <end position="231"/>
    </location>
</feature>
<keyword evidence="5 9" id="KW-0472">Membrane</keyword>